<dbReference type="EMBL" id="FQVW01000014">
    <property type="protein sequence ID" value="SHG07248.1"/>
    <property type="molecule type" value="Genomic_DNA"/>
</dbReference>
<dbReference type="PANTHER" id="PTHR34322">
    <property type="entry name" value="TRANSPOSASE, Y1_TNP DOMAIN-CONTAINING"/>
    <property type="match status" value="1"/>
</dbReference>
<proteinExistence type="predicted"/>
<evidence type="ECO:0000313" key="2">
    <source>
        <dbReference type="EMBL" id="SHG07248.1"/>
    </source>
</evidence>
<accession>A0A1M5GU87</accession>
<dbReference type="OrthoDB" id="9788881at2"/>
<name>A0A1M5GU87_9BACI</name>
<dbReference type="Gene3D" id="3.30.70.1290">
    <property type="entry name" value="Transposase IS200-like"/>
    <property type="match status" value="1"/>
</dbReference>
<dbReference type="InterPro" id="IPR002686">
    <property type="entry name" value="Transposase_17"/>
</dbReference>
<organism evidence="2 3">
    <name type="scientific">Ornithinibacillus halophilus</name>
    <dbReference type="NCBI Taxonomy" id="930117"/>
    <lineage>
        <taxon>Bacteria</taxon>
        <taxon>Bacillati</taxon>
        <taxon>Bacillota</taxon>
        <taxon>Bacilli</taxon>
        <taxon>Bacillales</taxon>
        <taxon>Bacillaceae</taxon>
        <taxon>Ornithinibacillus</taxon>
    </lineage>
</organism>
<dbReference type="GO" id="GO:0003677">
    <property type="term" value="F:DNA binding"/>
    <property type="evidence" value="ECO:0007669"/>
    <property type="project" value="InterPro"/>
</dbReference>
<gene>
    <name evidence="2" type="ORF">SAMN05216225_101458</name>
</gene>
<dbReference type="SMART" id="SM01321">
    <property type="entry name" value="Y1_Tnp"/>
    <property type="match status" value="1"/>
</dbReference>
<dbReference type="SUPFAM" id="SSF143422">
    <property type="entry name" value="Transposase IS200-like"/>
    <property type="match status" value="1"/>
</dbReference>
<protein>
    <submittedName>
        <fullName evidence="2">REP element-mobilizing transposase RayT</fullName>
    </submittedName>
</protein>
<dbReference type="STRING" id="930117.SAMN05216225_101458"/>
<dbReference type="GO" id="GO:0004803">
    <property type="term" value="F:transposase activity"/>
    <property type="evidence" value="ECO:0007669"/>
    <property type="project" value="InterPro"/>
</dbReference>
<dbReference type="RefSeq" id="WP_072889800.1">
    <property type="nucleotide sequence ID" value="NZ_FQVW01000014.1"/>
</dbReference>
<dbReference type="Proteomes" id="UP000183988">
    <property type="component" value="Unassembled WGS sequence"/>
</dbReference>
<keyword evidence="3" id="KW-1185">Reference proteome</keyword>
<dbReference type="NCBIfam" id="NF047646">
    <property type="entry name" value="REP_Tyr_transpos"/>
    <property type="match status" value="1"/>
</dbReference>
<reference evidence="2 3" key="1">
    <citation type="submission" date="2016-11" db="EMBL/GenBank/DDBJ databases">
        <authorList>
            <person name="Jaros S."/>
            <person name="Januszkiewicz K."/>
            <person name="Wedrychowicz H."/>
        </authorList>
    </citation>
    <scope>NUCLEOTIDE SEQUENCE [LARGE SCALE GENOMIC DNA]</scope>
    <source>
        <strain evidence="2 3">IBRC-M 10683</strain>
    </source>
</reference>
<evidence type="ECO:0000259" key="1">
    <source>
        <dbReference type="SMART" id="SM01321"/>
    </source>
</evidence>
<dbReference type="InterPro" id="IPR036515">
    <property type="entry name" value="Transposase_17_sf"/>
</dbReference>
<sequence length="186" mass="22378">MGRKPRIWFPDSFYHIVCRGNRRDALFKDTSDYKIFLHMLSEVNKKTPFELASYCLMSNHFHLQLRSQEQHISKVMSLLNKRYADYYNTKNNLSGHVFEKRYFDKAIDSNFGLLDVSRYIHLNPVKAGIVEKPESYRWSSYRYYLHTTHHKLIDFNHILKHFTGNELEKREKYQQFTEDKSTKIGV</sequence>
<dbReference type="Pfam" id="PF01797">
    <property type="entry name" value="Y1_Tnp"/>
    <property type="match status" value="1"/>
</dbReference>
<evidence type="ECO:0000313" key="3">
    <source>
        <dbReference type="Proteomes" id="UP000183988"/>
    </source>
</evidence>
<dbReference type="PANTHER" id="PTHR34322:SF2">
    <property type="entry name" value="TRANSPOSASE IS200-LIKE DOMAIN-CONTAINING PROTEIN"/>
    <property type="match status" value="1"/>
</dbReference>
<feature type="domain" description="Transposase IS200-like" evidence="1">
    <location>
        <begin position="9"/>
        <end position="123"/>
    </location>
</feature>
<dbReference type="GO" id="GO:0006313">
    <property type="term" value="P:DNA transposition"/>
    <property type="evidence" value="ECO:0007669"/>
    <property type="project" value="InterPro"/>
</dbReference>
<dbReference type="AlphaFoldDB" id="A0A1M5GU87"/>